<evidence type="ECO:0000313" key="2">
    <source>
        <dbReference type="EMBL" id="EGE48552.1"/>
    </source>
</evidence>
<evidence type="ECO:0000256" key="1">
    <source>
        <dbReference type="SAM" id="SignalP"/>
    </source>
</evidence>
<reference evidence="2 3" key="1">
    <citation type="journal article" date="2011" name="Science">
        <title>Drosophila microbiome modulates host developmental and metabolic homeostasis via insulin signaling.</title>
        <authorList>
            <person name="Shin S.C."/>
            <person name="Kim S.H."/>
            <person name="You H."/>
            <person name="Kim B."/>
            <person name="Kim A.C."/>
            <person name="Lee K.A."/>
            <person name="Yoon J.H."/>
            <person name="Ryu J.H."/>
            <person name="Lee W.J."/>
        </authorList>
    </citation>
    <scope>NUCLEOTIDE SEQUENCE [LARGE SCALE GENOMIC DNA]</scope>
    <source>
        <strain evidence="2 3">DM001</strain>
    </source>
</reference>
<evidence type="ECO:0000313" key="3">
    <source>
        <dbReference type="Proteomes" id="UP000018454"/>
    </source>
</evidence>
<proteinExistence type="predicted"/>
<dbReference type="AlphaFoldDB" id="F1YRW2"/>
<protein>
    <submittedName>
        <fullName evidence="2">Uncharacterized protein</fullName>
    </submittedName>
</protein>
<feature type="chain" id="PRO_5003277182" evidence="1">
    <location>
        <begin position="33"/>
        <end position="159"/>
    </location>
</feature>
<feature type="signal peptide" evidence="1">
    <location>
        <begin position="1"/>
        <end position="32"/>
    </location>
</feature>
<dbReference type="Proteomes" id="UP000018454">
    <property type="component" value="Unassembled WGS sequence"/>
</dbReference>
<accession>F1YRW2</accession>
<gene>
    <name evidence="2" type="ORF">APO_0649</name>
</gene>
<comment type="caution">
    <text evidence="2">The sequence shown here is derived from an EMBL/GenBank/DDBJ whole genome shotgun (WGS) entry which is preliminary data.</text>
</comment>
<name>F1YRW2_9PROT</name>
<organism evidence="2 3">
    <name type="scientific">Acetobacter pomorum DM001</name>
    <dbReference type="NCBI Taxonomy" id="945681"/>
    <lineage>
        <taxon>Bacteria</taxon>
        <taxon>Pseudomonadati</taxon>
        <taxon>Pseudomonadota</taxon>
        <taxon>Alphaproteobacteria</taxon>
        <taxon>Acetobacterales</taxon>
        <taxon>Acetobacteraceae</taxon>
        <taxon>Acetobacter</taxon>
    </lineage>
</organism>
<keyword evidence="1" id="KW-0732">Signal</keyword>
<sequence>MSVHLFRYLGAILMNRATFTRRVALTSVCALAAEATVGFAALKLSATTDKDSALFALSDAFWRVHNEIWSADYLAEHEYGSPEQKRLEAKLEQLCQQEGLLVKQLAQVPARTQPGLKAKAAILQSLLPDIMRDCYLSDDSGEFLLVMSLLDDLTGGAQI</sequence>
<dbReference type="EMBL" id="AEUP01000014">
    <property type="protein sequence ID" value="EGE48552.1"/>
    <property type="molecule type" value="Genomic_DNA"/>
</dbReference>